<proteinExistence type="predicted"/>
<dbReference type="RefSeq" id="WP_240132292.1">
    <property type="nucleotide sequence ID" value="NZ_JACSDI010000020.1"/>
</dbReference>
<evidence type="ECO:0000313" key="2">
    <source>
        <dbReference type="Proteomes" id="UP000829384"/>
    </source>
</evidence>
<name>A0ABS9QZM8_9GAMM</name>
<reference evidence="1 2" key="1">
    <citation type="submission" date="2020-08" db="EMBL/GenBank/DDBJ databases">
        <title>Whole genome sequence of Shewanella sp strain PS-2.</title>
        <authorList>
            <person name="Das S.K."/>
        </authorList>
    </citation>
    <scope>NUCLEOTIDE SEQUENCE [LARGE SCALE GENOMIC DNA]</scope>
    <source>
        <strain evidence="1 2">PS-2</strain>
    </source>
</reference>
<accession>A0ABS9QZM8</accession>
<sequence>CPDAMFVNSCRQLVHWIKNHPLLSYVVADLSKVEGEHVARIKQTLDEAPSCIGSYDPGFYTAETNLKHSSVCWLIVQGISELECLEPSKQKFVISCLGEYLNNDAYIKFDDAVSVLRDVAIDGLYEYLDEHLDERNSIYSILIKYKQRSEWFRKNRLREFAENGLEGKKGEVALAIDVQEYVLDQGVEFFVEPASASGEVDLVLKSSEGRYIIVDAKYVKNESNRSSVLSKLASGFHQVARYCNDFDVSEGFLVNFVANTTRIRLGLDTLDNFPYLNVGNKIIYYIEVNIAEEPSASKSGKATEIELSKEELISTLEEES</sequence>
<organism evidence="1 2">
    <name type="scientific">Shewanella cutis</name>
    <dbReference type="NCBI Taxonomy" id="2766780"/>
    <lineage>
        <taxon>Bacteria</taxon>
        <taxon>Pseudomonadati</taxon>
        <taxon>Pseudomonadota</taxon>
        <taxon>Gammaproteobacteria</taxon>
        <taxon>Alteromonadales</taxon>
        <taxon>Shewanellaceae</taxon>
        <taxon>Shewanella</taxon>
    </lineage>
</organism>
<evidence type="ECO:0008006" key="3">
    <source>
        <dbReference type="Google" id="ProtNLM"/>
    </source>
</evidence>
<keyword evidence="2" id="KW-1185">Reference proteome</keyword>
<feature type="non-terminal residue" evidence="1">
    <location>
        <position position="1"/>
    </location>
</feature>
<protein>
    <recommendedName>
        <fullName evidence="3">PD-(D/E)XK endonuclease-like domain-containing protein</fullName>
    </recommendedName>
</protein>
<gene>
    <name evidence="1" type="ORF">H9J30_18120</name>
</gene>
<dbReference type="EMBL" id="JACSDI010000020">
    <property type="protein sequence ID" value="MCG9965818.1"/>
    <property type="molecule type" value="Genomic_DNA"/>
</dbReference>
<evidence type="ECO:0000313" key="1">
    <source>
        <dbReference type="EMBL" id="MCG9965818.1"/>
    </source>
</evidence>
<comment type="caution">
    <text evidence="1">The sequence shown here is derived from an EMBL/GenBank/DDBJ whole genome shotgun (WGS) entry which is preliminary data.</text>
</comment>
<dbReference type="Proteomes" id="UP000829384">
    <property type="component" value="Unassembled WGS sequence"/>
</dbReference>